<evidence type="ECO:0000313" key="1">
    <source>
        <dbReference type="EMBL" id="ALO69304.1"/>
    </source>
</evidence>
<dbReference type="Proteomes" id="UP000002149">
    <property type="component" value="Chromosome 7"/>
</dbReference>
<proteinExistence type="predicted"/>
<dbReference type="Pfam" id="PF12586">
    <property type="entry name" value="DUF3760"/>
    <property type="match status" value="1"/>
</dbReference>
<keyword evidence="2" id="KW-1185">Reference proteome</keyword>
<dbReference type="RefSeq" id="XP_024514562.1">
    <property type="nucleotide sequence ID" value="XM_024658643.1"/>
</dbReference>
<dbReference type="GeneID" id="36392953"/>
<dbReference type="VEuPathDB" id="FungiDB:CNG03615"/>
<accession>A0A0S2M5W4</accession>
<reference evidence="1 2" key="1">
    <citation type="journal article" date="2005" name="Science">
        <title>The genome of the basidiomycetous yeast and human pathogen Cryptococcus neoformans.</title>
        <authorList>
            <person name="Loftus B.J."/>
            <person name="Fung E."/>
            <person name="Roncaglia P."/>
            <person name="Rowley D."/>
            <person name="Amedeo P."/>
            <person name="Bruno D."/>
            <person name="Vamathevan J."/>
            <person name="Miranda M."/>
            <person name="Anderson I.J."/>
            <person name="Fraser J.A."/>
            <person name="Allen J.E."/>
            <person name="Bosdet I.E."/>
            <person name="Brent M.R."/>
            <person name="Chiu R."/>
            <person name="Doering T.L."/>
            <person name="Donlin M.J."/>
            <person name="D'Souza C.A."/>
            <person name="Fox D.S."/>
            <person name="Grinberg V."/>
            <person name="Fu J."/>
            <person name="Fukushima M."/>
            <person name="Haas B.J."/>
            <person name="Huang J.C."/>
            <person name="Janbon G."/>
            <person name="Jones S.J."/>
            <person name="Koo H.L."/>
            <person name="Krzywinski M.I."/>
            <person name="Kwon-Chung J.K."/>
            <person name="Lengeler K.B."/>
            <person name="Maiti R."/>
            <person name="Marra M.A."/>
            <person name="Marra R.E."/>
            <person name="Mathewson C.A."/>
            <person name="Mitchell T.G."/>
            <person name="Pertea M."/>
            <person name="Riggs F.R."/>
            <person name="Salzberg S.L."/>
            <person name="Schein J.E."/>
            <person name="Shvartsbeyn A."/>
            <person name="Shin H."/>
            <person name="Shumway M."/>
            <person name="Specht C.A."/>
            <person name="Suh B.B."/>
            <person name="Tenney A."/>
            <person name="Utterback T.R."/>
            <person name="Wickes B.L."/>
            <person name="Wortman J.R."/>
            <person name="Wye N.H."/>
            <person name="Kronstad J.W."/>
            <person name="Lodge J.K."/>
            <person name="Heitman J."/>
            <person name="Davis R.W."/>
            <person name="Fraser C.M."/>
            <person name="Hyman R.W."/>
        </authorList>
    </citation>
    <scope>NUCLEOTIDE SEQUENCE [LARGE SCALE GENOMIC DNA]</scope>
    <source>
        <strain evidence="2">JEC21 / ATCC MYA-565</strain>
    </source>
</reference>
<dbReference type="OrthoDB" id="2571159at2759"/>
<dbReference type="InParanoid" id="A0A0S2M5W4"/>
<organism evidence="1 2">
    <name type="scientific">Cryptococcus deneoformans (strain JEC21 / ATCC MYA-565)</name>
    <name type="common">Cryptococcus neoformans var. neoformans serotype D</name>
    <dbReference type="NCBI Taxonomy" id="214684"/>
    <lineage>
        <taxon>Eukaryota</taxon>
        <taxon>Fungi</taxon>
        <taxon>Dikarya</taxon>
        <taxon>Basidiomycota</taxon>
        <taxon>Agaricomycotina</taxon>
        <taxon>Tremellomycetes</taxon>
        <taxon>Tremellales</taxon>
        <taxon>Cryptococcaceae</taxon>
        <taxon>Cryptococcus</taxon>
        <taxon>Cryptococcus neoformans species complex</taxon>
    </lineage>
</organism>
<dbReference type="PaxDb" id="214684-A0A0S2M5W4"/>
<evidence type="ECO:0000313" key="2">
    <source>
        <dbReference type="Proteomes" id="UP000002149"/>
    </source>
</evidence>
<sequence length="442" mass="52329">MVHSLSYRISYPSRFHDDSSCLQADPTWSSPSLATWSRSKPPQIEFTTLIPLREVQHFILDELARIKPVTVMRISKYQYHRILPDLYRTFIIPWDKPEKALYGTRPITCTKRLALSYVQTLYVGADPRENRVPLPINRGWWADRGLVEFVWALLKFSAFNRPTKTNGKKSYLLPRLESIHIASAVCAQRINELAPHTATSYDDGTPLPPMGDQSYLLWNLFFRLTPTPSACRISIHAPISSKEPEWPSSIDSMTFIGHLADRRQFSVHFHQLDQEGLRDRYLDKPHKVIRFKVCGRRHAGLDNLVLQTAFRDHVFNFSPDTRWDILDSRLEGLLNGSWIHGHGRIMYPDTEEWDYRKRYQIRLFTYGGTVKQKKYDNYKVPAWFDWDNFRSYIDRVQAEKQREQMESERVAKQLRRLDVLERIKYDLQYRRKYITVKRRCTW</sequence>
<gene>
    <name evidence="1" type="ordered locus">CNG03615</name>
</gene>
<dbReference type="EMBL" id="AE017347">
    <property type="protein sequence ID" value="ALO69304.1"/>
    <property type="molecule type" value="Genomic_DNA"/>
</dbReference>
<dbReference type="InterPro" id="IPR022235">
    <property type="entry name" value="DUF3760"/>
</dbReference>
<dbReference type="AlphaFoldDB" id="A0A0S2M5W4"/>
<dbReference type="KEGG" id="cne:CNG03615"/>
<name>A0A0S2M5W4_CRYD1</name>
<protein>
    <submittedName>
        <fullName evidence="1">Uncharacterized protein</fullName>
    </submittedName>
</protein>